<dbReference type="Proteomes" id="UP000002668">
    <property type="component" value="Genome"/>
</dbReference>
<name>E5A4X2_LEPMJ</name>
<evidence type="ECO:0000256" key="1">
    <source>
        <dbReference type="SAM" id="MobiDB-lite"/>
    </source>
</evidence>
<accession>E5A4X2</accession>
<reference evidence="3" key="1">
    <citation type="journal article" date="2011" name="Nat. Commun.">
        <title>Effector diversification within compartments of the Leptosphaeria maculans genome affected by Repeat-Induced Point mutations.</title>
        <authorList>
            <person name="Rouxel T."/>
            <person name="Grandaubert J."/>
            <person name="Hane J.K."/>
            <person name="Hoede C."/>
            <person name="van de Wouw A.P."/>
            <person name="Couloux A."/>
            <person name="Dominguez V."/>
            <person name="Anthouard V."/>
            <person name="Bally P."/>
            <person name="Bourras S."/>
            <person name="Cozijnsen A.J."/>
            <person name="Ciuffetti L.M."/>
            <person name="Degrave A."/>
            <person name="Dilmaghani A."/>
            <person name="Duret L."/>
            <person name="Fudal I."/>
            <person name="Goodwin S.B."/>
            <person name="Gout L."/>
            <person name="Glaser N."/>
            <person name="Linglin J."/>
            <person name="Kema G.H.J."/>
            <person name="Lapalu N."/>
            <person name="Lawrence C.B."/>
            <person name="May K."/>
            <person name="Meyer M."/>
            <person name="Ollivier B."/>
            <person name="Poulain J."/>
            <person name="Schoch C.L."/>
            <person name="Simon A."/>
            <person name="Spatafora J.W."/>
            <person name="Stachowiak A."/>
            <person name="Turgeon B.G."/>
            <person name="Tyler B.M."/>
            <person name="Vincent D."/>
            <person name="Weissenbach J."/>
            <person name="Amselem J."/>
            <person name="Quesneville H."/>
            <person name="Oliver R.P."/>
            <person name="Wincker P."/>
            <person name="Balesdent M.-H."/>
            <person name="Howlett B.J."/>
        </authorList>
    </citation>
    <scope>NUCLEOTIDE SEQUENCE [LARGE SCALE GENOMIC DNA]</scope>
    <source>
        <strain evidence="3">JN3 / isolate v23.1.3 / race Av1-4-5-6-7-8</strain>
    </source>
</reference>
<gene>
    <name evidence="2" type="ORF">LEMA_P079090.1</name>
</gene>
<feature type="region of interest" description="Disordered" evidence="1">
    <location>
        <begin position="32"/>
        <end position="61"/>
    </location>
</feature>
<dbReference type="HOGENOM" id="CLU_1461566_0_0_1"/>
<sequence>MCERGYCMGVSREISVMDDGCRYLKTPNVTETTTGRVPKEKQKGAKQESESCDASNQHSAFHDGPIHIHFRARATLPPPFRAEPPHDPTRQLQTKPLPVLGALAPRTNVTPVALQTRGSLPERRPNIERASSLHGLGTIANATSGPQGPVNLTCISQENSGPHHEVDFGLNSVLLAIYLNSQLRH</sequence>
<evidence type="ECO:0000313" key="2">
    <source>
        <dbReference type="EMBL" id="CBX98670.1"/>
    </source>
</evidence>
<keyword evidence="3" id="KW-1185">Reference proteome</keyword>
<feature type="compositionally biased region" description="Basic and acidic residues" evidence="1">
    <location>
        <begin position="37"/>
        <end position="49"/>
    </location>
</feature>
<dbReference type="InParanoid" id="E5A4X2"/>
<organism evidence="3">
    <name type="scientific">Leptosphaeria maculans (strain JN3 / isolate v23.1.3 / race Av1-4-5-6-7-8)</name>
    <name type="common">Blackleg fungus</name>
    <name type="synonym">Phoma lingam</name>
    <dbReference type="NCBI Taxonomy" id="985895"/>
    <lineage>
        <taxon>Eukaryota</taxon>
        <taxon>Fungi</taxon>
        <taxon>Dikarya</taxon>
        <taxon>Ascomycota</taxon>
        <taxon>Pezizomycotina</taxon>
        <taxon>Dothideomycetes</taxon>
        <taxon>Pleosporomycetidae</taxon>
        <taxon>Pleosporales</taxon>
        <taxon>Pleosporineae</taxon>
        <taxon>Leptosphaeriaceae</taxon>
        <taxon>Plenodomus</taxon>
        <taxon>Plenodomus lingam/Leptosphaeria maculans species complex</taxon>
    </lineage>
</organism>
<dbReference type="AlphaFoldDB" id="E5A4X2"/>
<protein>
    <submittedName>
        <fullName evidence="2">Predicted protein</fullName>
    </submittedName>
</protein>
<dbReference type="VEuPathDB" id="FungiDB:LEMA_P079090.1"/>
<proteinExistence type="predicted"/>
<dbReference type="EMBL" id="FP929134">
    <property type="protein sequence ID" value="CBX98670.1"/>
    <property type="molecule type" value="Genomic_DNA"/>
</dbReference>
<evidence type="ECO:0000313" key="3">
    <source>
        <dbReference type="Proteomes" id="UP000002668"/>
    </source>
</evidence>